<accession>A0A0G0QL91</accession>
<proteinExistence type="predicted"/>
<dbReference type="EMBL" id="LBWF01000002">
    <property type="protein sequence ID" value="KKR02467.1"/>
    <property type="molecule type" value="Genomic_DNA"/>
</dbReference>
<organism evidence="1 2">
    <name type="scientific">Yanofskybacteria sp. (strain GW2011_GWA1_39_13)</name>
    <dbReference type="NCBI Taxonomy" id="1619019"/>
    <lineage>
        <taxon>Bacteria</taxon>
        <taxon>Candidatus Yanofskyibacteriota</taxon>
    </lineage>
</organism>
<comment type="caution">
    <text evidence="1">The sequence shown here is derived from an EMBL/GenBank/DDBJ whole genome shotgun (WGS) entry which is preliminary data.</text>
</comment>
<reference evidence="1 2" key="1">
    <citation type="journal article" date="2015" name="Nature">
        <title>rRNA introns, odd ribosomes, and small enigmatic genomes across a large radiation of phyla.</title>
        <authorList>
            <person name="Brown C.T."/>
            <person name="Hug L.A."/>
            <person name="Thomas B.C."/>
            <person name="Sharon I."/>
            <person name="Castelle C.J."/>
            <person name="Singh A."/>
            <person name="Wilkins M.J."/>
            <person name="Williams K.H."/>
            <person name="Banfield J.F."/>
        </authorList>
    </citation>
    <scope>NUCLEOTIDE SEQUENCE [LARGE SCALE GENOMIC DNA]</scope>
    <source>
        <strain evidence="2">GW2011_GWA1_39_13</strain>
    </source>
</reference>
<sequence length="212" mass="24288">MHFLLAAFLALEIVSSGIFSQDISPPDVENFNIVLSKELEFRVDDYKTAFVGRVVVYQNPDDPNEYTRVYYRQIAIISERAQEKSISETGVLENNSSNLNYHLKQEEEVLDRVQQATDAFAYVKWRTDRDPRTGQDFRAGPLQSWLLEQNGNWVFSSELSIFTMPFSERSKANPDKLIIVGIQFTLAGGSHVVRIDQDELIIYKKGSVDDKK</sequence>
<dbReference type="Proteomes" id="UP000034845">
    <property type="component" value="Unassembled WGS sequence"/>
</dbReference>
<protein>
    <submittedName>
        <fullName evidence="1">Uncharacterized protein</fullName>
    </submittedName>
</protein>
<name>A0A0G0QL91_YANXG</name>
<gene>
    <name evidence="1" type="ORF">UT29_C0002G0029</name>
</gene>
<evidence type="ECO:0000313" key="2">
    <source>
        <dbReference type="Proteomes" id="UP000034845"/>
    </source>
</evidence>
<evidence type="ECO:0000313" key="1">
    <source>
        <dbReference type="EMBL" id="KKR02467.1"/>
    </source>
</evidence>
<dbReference type="AlphaFoldDB" id="A0A0G0QL91"/>